<keyword evidence="9 12" id="KW-0201">Cytochrome c-type biogenesis</keyword>
<dbReference type="EMBL" id="RSED01000001">
    <property type="protein sequence ID" value="RRS06419.1"/>
    <property type="molecule type" value="Genomic_DNA"/>
</dbReference>
<keyword evidence="7 12" id="KW-0997">Cell inner membrane</keyword>
<feature type="transmembrane region" description="Helical" evidence="12">
    <location>
        <begin position="20"/>
        <end position="39"/>
    </location>
</feature>
<comment type="subcellular location">
    <subcellularLocation>
        <location evidence="2 12">Cell inner membrane</location>
        <topology evidence="2 12">Single-pass membrane protein</topology>
    </subcellularLocation>
</comment>
<dbReference type="NCBIfam" id="TIGR03141">
    <property type="entry name" value="cytochro_ccmD"/>
    <property type="match status" value="1"/>
</dbReference>
<evidence type="ECO:0000256" key="11">
    <source>
        <dbReference type="ARBA" id="ARBA00023136"/>
    </source>
</evidence>
<sequence>MNWNSWRDLIAMGGHGLYVWGSLGMVLAVIAAEQIALAARRRAAIRAIQARHPDRRQHGATATKETA</sequence>
<evidence type="ECO:0000256" key="2">
    <source>
        <dbReference type="ARBA" id="ARBA00004377"/>
    </source>
</evidence>
<accession>A0A3R8TWN4</accession>
<reference evidence="13 14" key="1">
    <citation type="submission" date="2018-12" db="EMBL/GenBank/DDBJ databases">
        <title>The whole draft genome of Aquabacterium sp. SJQ9.</title>
        <authorList>
            <person name="Sun L."/>
            <person name="Gao X."/>
            <person name="Chen W."/>
            <person name="Huang K."/>
        </authorList>
    </citation>
    <scope>NUCLEOTIDE SEQUENCE [LARGE SCALE GENOMIC DNA]</scope>
    <source>
        <strain evidence="13 14">SJQ9</strain>
    </source>
</reference>
<protein>
    <recommendedName>
        <fullName evidence="4 12">Heme exporter protein D</fullName>
    </recommendedName>
</protein>
<dbReference type="AlphaFoldDB" id="A0A3R8TWN4"/>
<gene>
    <name evidence="13" type="primary">ccmD</name>
    <name evidence="13" type="ORF">EIP75_00230</name>
</gene>
<evidence type="ECO:0000313" key="14">
    <source>
        <dbReference type="Proteomes" id="UP000269265"/>
    </source>
</evidence>
<keyword evidence="11 12" id="KW-0472">Membrane</keyword>
<dbReference type="InterPro" id="IPR007078">
    <property type="entry name" value="Haem_export_protD_CcmD"/>
</dbReference>
<evidence type="ECO:0000256" key="12">
    <source>
        <dbReference type="RuleBase" id="RU363101"/>
    </source>
</evidence>
<evidence type="ECO:0000256" key="4">
    <source>
        <dbReference type="ARBA" id="ARBA00016461"/>
    </source>
</evidence>
<evidence type="ECO:0000256" key="10">
    <source>
        <dbReference type="ARBA" id="ARBA00022989"/>
    </source>
</evidence>
<evidence type="ECO:0000256" key="5">
    <source>
        <dbReference type="ARBA" id="ARBA00022448"/>
    </source>
</evidence>
<dbReference type="Proteomes" id="UP000269265">
    <property type="component" value="Unassembled WGS sequence"/>
</dbReference>
<comment type="caution">
    <text evidence="13">The sequence shown here is derived from an EMBL/GenBank/DDBJ whole genome shotgun (WGS) entry which is preliminary data.</text>
</comment>
<evidence type="ECO:0000256" key="6">
    <source>
        <dbReference type="ARBA" id="ARBA00022475"/>
    </source>
</evidence>
<comment type="function">
    <text evidence="1 12">Required for the export of heme to the periplasm for the biogenesis of c-type cytochromes.</text>
</comment>
<proteinExistence type="inferred from homology"/>
<evidence type="ECO:0000256" key="8">
    <source>
        <dbReference type="ARBA" id="ARBA00022692"/>
    </source>
</evidence>
<dbReference type="GO" id="GO:0015886">
    <property type="term" value="P:heme transport"/>
    <property type="evidence" value="ECO:0007669"/>
    <property type="project" value="InterPro"/>
</dbReference>
<dbReference type="Pfam" id="PF04995">
    <property type="entry name" value="CcmD"/>
    <property type="match status" value="1"/>
</dbReference>
<evidence type="ECO:0000256" key="1">
    <source>
        <dbReference type="ARBA" id="ARBA00002442"/>
    </source>
</evidence>
<keyword evidence="14" id="KW-1185">Reference proteome</keyword>
<keyword evidence="6 12" id="KW-1003">Cell membrane</keyword>
<keyword evidence="8 12" id="KW-0812">Transmembrane</keyword>
<organism evidence="13 14">
    <name type="scientific">Aquabacterium soli</name>
    <dbReference type="NCBI Taxonomy" id="2493092"/>
    <lineage>
        <taxon>Bacteria</taxon>
        <taxon>Pseudomonadati</taxon>
        <taxon>Pseudomonadota</taxon>
        <taxon>Betaproteobacteria</taxon>
        <taxon>Burkholderiales</taxon>
        <taxon>Aquabacterium</taxon>
    </lineage>
</organism>
<name>A0A3R8TWN4_9BURK</name>
<evidence type="ECO:0000313" key="13">
    <source>
        <dbReference type="EMBL" id="RRS06419.1"/>
    </source>
</evidence>
<evidence type="ECO:0000256" key="9">
    <source>
        <dbReference type="ARBA" id="ARBA00022748"/>
    </source>
</evidence>
<evidence type="ECO:0000256" key="3">
    <source>
        <dbReference type="ARBA" id="ARBA00008741"/>
    </source>
</evidence>
<evidence type="ECO:0000256" key="7">
    <source>
        <dbReference type="ARBA" id="ARBA00022519"/>
    </source>
</evidence>
<keyword evidence="5 12" id="KW-0813">Transport</keyword>
<dbReference type="GO" id="GO:0005886">
    <property type="term" value="C:plasma membrane"/>
    <property type="evidence" value="ECO:0007669"/>
    <property type="project" value="UniProtKB-SubCell"/>
</dbReference>
<keyword evidence="10 12" id="KW-1133">Transmembrane helix</keyword>
<comment type="similarity">
    <text evidence="3 12">Belongs to the CcmD/CycX/HelD family.</text>
</comment>
<dbReference type="GO" id="GO:0017004">
    <property type="term" value="P:cytochrome complex assembly"/>
    <property type="evidence" value="ECO:0007669"/>
    <property type="project" value="UniProtKB-KW"/>
</dbReference>